<dbReference type="AlphaFoldDB" id="A0A239BK90"/>
<dbReference type="RefSeq" id="WP_141137241.1">
    <property type="nucleotide sequence ID" value="NZ_FZOL01000003.1"/>
</dbReference>
<protein>
    <recommendedName>
        <fullName evidence="3">DUF3885 domain-containing protein</fullName>
    </recommendedName>
</protein>
<evidence type="ECO:0000313" key="2">
    <source>
        <dbReference type="Proteomes" id="UP000198407"/>
    </source>
</evidence>
<evidence type="ECO:0000313" key="1">
    <source>
        <dbReference type="EMBL" id="SNS08042.1"/>
    </source>
</evidence>
<dbReference type="EMBL" id="FZOL01000003">
    <property type="protein sequence ID" value="SNS08042.1"/>
    <property type="molecule type" value="Genomic_DNA"/>
</dbReference>
<proteinExistence type="predicted"/>
<dbReference type="OrthoDB" id="7059782at2"/>
<reference evidence="2" key="1">
    <citation type="submission" date="2017-06" db="EMBL/GenBank/DDBJ databases">
        <authorList>
            <person name="Varghese N."/>
            <person name="Submissions S."/>
        </authorList>
    </citation>
    <scope>NUCLEOTIDE SEQUENCE [LARGE SCALE GENOMIC DNA]</scope>
    <source>
        <strain evidence="2">DSM 22348</strain>
    </source>
</reference>
<sequence>MTSIDDYDFVCSSGAELNSVVKKLLRPELARGLGKSVSDLFPAFANAFPLTVQIMEKLWPSPVAAFRRPRTVWFSYLVAFRQDGNLFFNMNLAEQEIDGPLFEKYRNMLPEQWVENYRYFNSFVVSDRGLMPLTWIDTPFSSETRLPLEEYRQNFSLQKSKVRKFRDDVGSSQLTCWLLTSAGDALFLDEQRCDKKVYHVRHNDFENYFVIENPGVILDGYLAHCLEFQSPDGFDFRR</sequence>
<dbReference type="Proteomes" id="UP000198407">
    <property type="component" value="Unassembled WGS sequence"/>
</dbReference>
<keyword evidence="2" id="KW-1185">Reference proteome</keyword>
<organism evidence="1 2">
    <name type="scientific">Pseudomonas japonica</name>
    <dbReference type="NCBI Taxonomy" id="256466"/>
    <lineage>
        <taxon>Bacteria</taxon>
        <taxon>Pseudomonadati</taxon>
        <taxon>Pseudomonadota</taxon>
        <taxon>Gammaproteobacteria</taxon>
        <taxon>Pseudomonadales</taxon>
        <taxon>Pseudomonadaceae</taxon>
        <taxon>Pseudomonas</taxon>
    </lineage>
</organism>
<name>A0A239BK90_9PSED</name>
<accession>A0A239BK90</accession>
<evidence type="ECO:0008006" key="3">
    <source>
        <dbReference type="Google" id="ProtNLM"/>
    </source>
</evidence>
<gene>
    <name evidence="1" type="ORF">SAMN05444352_1032</name>
</gene>